<dbReference type="InterPro" id="IPR001678">
    <property type="entry name" value="MeTrfase_RsmB-F_NOP2_dom"/>
</dbReference>
<dbReference type="OrthoDB" id="435282at2759"/>
<dbReference type="Pfam" id="PF01189">
    <property type="entry name" value="Methyltr_RsmB-F"/>
    <property type="match status" value="1"/>
</dbReference>
<dbReference type="eggNOG" id="KOG2360">
    <property type="taxonomic scope" value="Eukaryota"/>
</dbReference>
<feature type="region of interest" description="Disordered" evidence="7">
    <location>
        <begin position="22"/>
        <end position="59"/>
    </location>
</feature>
<evidence type="ECO:0000313" key="9">
    <source>
        <dbReference type="EMBL" id="EFX00368.1"/>
    </source>
</evidence>
<dbReference type="AlphaFoldDB" id="F0XQJ5"/>
<feature type="compositionally biased region" description="Low complexity" evidence="7">
    <location>
        <begin position="46"/>
        <end position="59"/>
    </location>
</feature>
<dbReference type="InterPro" id="IPR049560">
    <property type="entry name" value="MeTrfase_RsmB-F_NOP2_cat"/>
</dbReference>
<feature type="binding site" evidence="5">
    <location>
        <position position="326"/>
    </location>
    <ligand>
        <name>S-adenosyl-L-methionine</name>
        <dbReference type="ChEBI" id="CHEBI:59789"/>
    </ligand>
</feature>
<evidence type="ECO:0000256" key="7">
    <source>
        <dbReference type="SAM" id="MobiDB-lite"/>
    </source>
</evidence>
<dbReference type="SUPFAM" id="SSF53335">
    <property type="entry name" value="S-adenosyl-L-methionine-dependent methyltransferases"/>
    <property type="match status" value="1"/>
</dbReference>
<sequence>MSLYHEAAAALMAPAADGGNLKTRIFGPRSGPDPRKAAEKGRSSLASTATSASGATKPAAKAPPAQVYALAIETTKWSAVLSEIVDAAGLLVLERRRLPSPVMALLLVHDLLLSRSGVRLPAEHGLHAAVARHKARLTAELTRARLRRHAASLDDLRRQVEQVAARASRTHAGAPATRWIRINTLKTTLAVQLATTFADYRRVASLPELWEDDDSTSNTTSDNNARIFIDDNVPDLVAVPVSTSSAASPTVDPTRSDAYRSGAIIFQDKASCFPAYLLDPASVFDDDQDVDLVDACAAPGNKTSHLAALTRPLLLERPRPCIFAFEKDPRRAKTLQSMLQTAGALDLTTIGAAQDFLQVDPAAALYRNVRALLLDPSCSGSGIVGRDTMPVLHLPKGGTEKTAGQQLKTNKKRKRPAGRQPDDKTAKHDFAKTADTIVAAAENAVTESETESARLTALAAFQLTLLLHAFRFPAARRITYSTCSVHAQENEQVVVRALTSASARFGWRLLRRDEQVAGMRAWPVRGDPAAAQNVDGVDDSTINSVAVADACIRSYPDDIERGIMGFFVAAFVRDDEAAAVAATNDSDSDWSGFDD</sequence>
<keyword evidence="4 5" id="KW-0694">RNA-binding</keyword>
<evidence type="ECO:0000256" key="2">
    <source>
        <dbReference type="ARBA" id="ARBA00022679"/>
    </source>
</evidence>
<evidence type="ECO:0000313" key="10">
    <source>
        <dbReference type="Proteomes" id="UP000007796"/>
    </source>
</evidence>
<dbReference type="InterPro" id="IPR023267">
    <property type="entry name" value="RCMT"/>
</dbReference>
<dbReference type="Proteomes" id="UP000007796">
    <property type="component" value="Unassembled WGS sequence"/>
</dbReference>
<dbReference type="PANTHER" id="PTHR22807:SF4">
    <property type="entry name" value="28S RRNA (CYTOSINE-C(5))-METHYLTRANSFERASE"/>
    <property type="match status" value="1"/>
</dbReference>
<feature type="coiled-coil region" evidence="6">
    <location>
        <begin position="139"/>
        <end position="166"/>
    </location>
</feature>
<feature type="domain" description="SAM-dependent MTase RsmB/NOP-type" evidence="8">
    <location>
        <begin position="168"/>
        <end position="574"/>
    </location>
</feature>
<feature type="binding site" evidence="5">
    <location>
        <begin position="296"/>
        <end position="302"/>
    </location>
    <ligand>
        <name>S-adenosyl-L-methionine</name>
        <dbReference type="ChEBI" id="CHEBI:59789"/>
    </ligand>
</feature>
<comment type="similarity">
    <text evidence="5">Belongs to the class I-like SAM-binding methyltransferase superfamily. RsmB/NOP family.</text>
</comment>
<evidence type="ECO:0000256" key="4">
    <source>
        <dbReference type="ARBA" id="ARBA00022884"/>
    </source>
</evidence>
<keyword evidence="10" id="KW-1185">Reference proteome</keyword>
<keyword evidence="3 5" id="KW-0949">S-adenosyl-L-methionine</keyword>
<dbReference type="STRING" id="655863.F0XQJ5"/>
<protein>
    <submittedName>
        <fullName evidence="9">Nol1 nop2 sun domain containing protein</fullName>
    </submittedName>
</protein>
<dbReference type="GO" id="GO:0070475">
    <property type="term" value="P:rRNA base methylation"/>
    <property type="evidence" value="ECO:0007669"/>
    <property type="project" value="TreeGrafter"/>
</dbReference>
<keyword evidence="2 5" id="KW-0808">Transferase</keyword>
<dbReference type="GO" id="GO:0008173">
    <property type="term" value="F:RNA methyltransferase activity"/>
    <property type="evidence" value="ECO:0007669"/>
    <property type="project" value="InterPro"/>
</dbReference>
<feature type="compositionally biased region" description="Basic and acidic residues" evidence="7">
    <location>
        <begin position="420"/>
        <end position="429"/>
    </location>
</feature>
<dbReference type="GO" id="GO:0005730">
    <property type="term" value="C:nucleolus"/>
    <property type="evidence" value="ECO:0007669"/>
    <property type="project" value="TreeGrafter"/>
</dbReference>
<dbReference type="GeneID" id="25980907"/>
<gene>
    <name evidence="9" type="ORF">CMQ_7370</name>
</gene>
<evidence type="ECO:0000256" key="3">
    <source>
        <dbReference type="ARBA" id="ARBA00022691"/>
    </source>
</evidence>
<dbReference type="EMBL" id="GL629801">
    <property type="protein sequence ID" value="EFX00368.1"/>
    <property type="molecule type" value="Genomic_DNA"/>
</dbReference>
<dbReference type="Pfam" id="PF21153">
    <property type="entry name" value="NSUN5_N"/>
    <property type="match status" value="1"/>
</dbReference>
<dbReference type="Gene3D" id="3.40.50.150">
    <property type="entry name" value="Vaccinia Virus protein VP39"/>
    <property type="match status" value="1"/>
</dbReference>
<evidence type="ECO:0000256" key="5">
    <source>
        <dbReference type="PROSITE-ProRule" id="PRU01023"/>
    </source>
</evidence>
<dbReference type="RefSeq" id="XP_014169850.1">
    <property type="nucleotide sequence ID" value="XM_014314375.1"/>
</dbReference>
<name>F0XQJ5_GROCL</name>
<feature type="binding site" evidence="5">
    <location>
        <position position="355"/>
    </location>
    <ligand>
        <name>S-adenosyl-L-methionine</name>
        <dbReference type="ChEBI" id="CHEBI:59789"/>
    </ligand>
</feature>
<keyword evidence="1 5" id="KW-0489">Methyltransferase</keyword>
<dbReference type="HOGENOM" id="CLU_005316_7_4_1"/>
<feature type="region of interest" description="Disordered" evidence="7">
    <location>
        <begin position="393"/>
        <end position="429"/>
    </location>
</feature>
<keyword evidence="6" id="KW-0175">Coiled coil</keyword>
<dbReference type="PROSITE" id="PS51686">
    <property type="entry name" value="SAM_MT_RSMB_NOP"/>
    <property type="match status" value="1"/>
</dbReference>
<proteinExistence type="inferred from homology"/>
<organism evidence="10">
    <name type="scientific">Grosmannia clavigera (strain kw1407 / UAMH 11150)</name>
    <name type="common">Blue stain fungus</name>
    <name type="synonym">Graphiocladiella clavigera</name>
    <dbReference type="NCBI Taxonomy" id="655863"/>
    <lineage>
        <taxon>Eukaryota</taxon>
        <taxon>Fungi</taxon>
        <taxon>Dikarya</taxon>
        <taxon>Ascomycota</taxon>
        <taxon>Pezizomycotina</taxon>
        <taxon>Sordariomycetes</taxon>
        <taxon>Sordariomycetidae</taxon>
        <taxon>Ophiostomatales</taxon>
        <taxon>Ophiostomataceae</taxon>
        <taxon>Leptographium</taxon>
    </lineage>
</organism>
<dbReference type="FunCoup" id="F0XQJ5">
    <property type="interactions" value="475"/>
</dbReference>
<dbReference type="GO" id="GO:0003723">
    <property type="term" value="F:RNA binding"/>
    <property type="evidence" value="ECO:0007669"/>
    <property type="project" value="UniProtKB-UniRule"/>
</dbReference>
<dbReference type="Gene3D" id="3.30.70.1170">
    <property type="entry name" value="Sun protein, domain 3"/>
    <property type="match status" value="1"/>
</dbReference>
<reference evidence="9 10" key="1">
    <citation type="journal article" date="2011" name="Proc. Natl. Acad. Sci. U.S.A.">
        <title>Genome and transcriptome analyses of the mountain pine beetle-fungal symbiont Grosmannia clavigera, a lodgepole pine pathogen.</title>
        <authorList>
            <person name="DiGuistini S."/>
            <person name="Wang Y."/>
            <person name="Liao N.Y."/>
            <person name="Taylor G."/>
            <person name="Tanguay P."/>
            <person name="Feau N."/>
            <person name="Henrissat B."/>
            <person name="Chan S.K."/>
            <person name="Hesse-Orce U."/>
            <person name="Alamouti S.M."/>
            <person name="Tsui C.K.M."/>
            <person name="Docking R.T."/>
            <person name="Levasseur A."/>
            <person name="Haridas S."/>
            <person name="Robertson G."/>
            <person name="Birol I."/>
            <person name="Holt R.A."/>
            <person name="Marra M.A."/>
            <person name="Hamelin R.C."/>
            <person name="Hirst M."/>
            <person name="Jones S.J.M."/>
            <person name="Bohlmann J."/>
            <person name="Breuil C."/>
        </authorList>
    </citation>
    <scope>NUCLEOTIDE SEQUENCE [LARGE SCALE GENOMIC DNA]</scope>
    <source>
        <strain evidence="10">kw1407 / UAMH 11150</strain>
    </source>
</reference>
<evidence type="ECO:0000256" key="6">
    <source>
        <dbReference type="SAM" id="Coils"/>
    </source>
</evidence>
<dbReference type="PRINTS" id="PR02008">
    <property type="entry name" value="RCMTFAMILY"/>
</dbReference>
<dbReference type="InParanoid" id="F0XQJ5"/>
<dbReference type="InterPro" id="IPR048889">
    <property type="entry name" value="NSUN5_RCM1_N"/>
</dbReference>
<dbReference type="InterPro" id="IPR029063">
    <property type="entry name" value="SAM-dependent_MTases_sf"/>
</dbReference>
<feature type="compositionally biased region" description="Basic and acidic residues" evidence="7">
    <location>
        <begin position="32"/>
        <end position="42"/>
    </location>
</feature>
<accession>F0XQJ5</accession>
<evidence type="ECO:0000256" key="1">
    <source>
        <dbReference type="ARBA" id="ARBA00022603"/>
    </source>
</evidence>
<feature type="binding site" evidence="5">
    <location>
        <position position="375"/>
    </location>
    <ligand>
        <name>S-adenosyl-L-methionine</name>
        <dbReference type="ChEBI" id="CHEBI:59789"/>
    </ligand>
</feature>
<dbReference type="PANTHER" id="PTHR22807">
    <property type="entry name" value="NOP2 YEAST -RELATED NOL1/NOP2/FMU SUN DOMAIN-CONTAINING"/>
    <property type="match status" value="1"/>
</dbReference>
<evidence type="ECO:0000259" key="8">
    <source>
        <dbReference type="PROSITE" id="PS51686"/>
    </source>
</evidence>
<feature type="active site" description="Nucleophile" evidence="5">
    <location>
        <position position="483"/>
    </location>
</feature>